<protein>
    <submittedName>
        <fullName evidence="2">Reverse transcriptase/maturase family protein</fullName>
        <ecNumber evidence="2">2.7.7.49</ecNumber>
    </submittedName>
</protein>
<evidence type="ECO:0000313" key="2">
    <source>
        <dbReference type="EMBL" id="MFC6202668.1"/>
    </source>
</evidence>
<dbReference type="RefSeq" id="WP_171002354.1">
    <property type="nucleotide sequence ID" value="NZ_BJDI01000011.1"/>
</dbReference>
<organism evidence="2 3">
    <name type="scientific">Lactiplantibacillus nangangensis</name>
    <dbReference type="NCBI Taxonomy" id="2559917"/>
    <lineage>
        <taxon>Bacteria</taxon>
        <taxon>Bacillati</taxon>
        <taxon>Bacillota</taxon>
        <taxon>Bacilli</taxon>
        <taxon>Lactobacillales</taxon>
        <taxon>Lactobacillaceae</taxon>
        <taxon>Lactiplantibacillus</taxon>
    </lineage>
</organism>
<reference evidence="3" key="1">
    <citation type="journal article" date="2019" name="Int. J. Syst. Evol. Microbiol.">
        <title>The Global Catalogue of Microorganisms (GCM) 10K type strain sequencing project: providing services to taxonomists for standard genome sequencing and annotation.</title>
        <authorList>
            <consortium name="The Broad Institute Genomics Platform"/>
            <consortium name="The Broad Institute Genome Sequencing Center for Infectious Disease"/>
            <person name="Wu L."/>
            <person name="Ma J."/>
        </authorList>
    </citation>
    <scope>NUCLEOTIDE SEQUENCE [LARGE SCALE GENOMIC DNA]</scope>
    <source>
        <strain evidence="3">CCM 8930</strain>
    </source>
</reference>
<keyword evidence="3" id="KW-1185">Reference proteome</keyword>
<keyword evidence="2" id="KW-0695">RNA-directed DNA polymerase</keyword>
<comment type="caution">
    <text evidence="2">The sequence shown here is derived from an EMBL/GenBank/DDBJ whole genome shotgun (WGS) entry which is preliminary data.</text>
</comment>
<accession>A0ABW1SN12</accession>
<dbReference type="PROSITE" id="PS50878">
    <property type="entry name" value="RT_POL"/>
    <property type="match status" value="1"/>
</dbReference>
<evidence type="ECO:0000313" key="3">
    <source>
        <dbReference type="Proteomes" id="UP001596171"/>
    </source>
</evidence>
<dbReference type="PANTHER" id="PTHR34047">
    <property type="entry name" value="NUCLEAR INTRON MATURASE 1, MITOCHONDRIAL-RELATED"/>
    <property type="match status" value="1"/>
</dbReference>
<sequence>MIGKDRAEDVERLFKASSKVLNKKYRHFDTIPSEQNARNFISDTVLDPKKVKRYRFFPFIVYSQERVRYHRTKGSLRAHAGHKVRPISLVAHHDALIYVKYAEKLNSCYENYLNVNNISKVPTAYRKTLHHSNIEAAKEVFDFVVDTHGCWIIKGDFKGFFDNLRHRILKNNLCKVLSKNQLDPDWRSVFESITRYRWVDSFNLTNALKRVRINRGKTASYINNRSEFPKLISKGKLKVKGPNQIGIPQGTPISAVLANTYMIDFDKELSQIVTYLNGLYRRYSDDFVIVIPKSRLSEDKLNDFIHEVMVLSQQLTSLKIEQHKTKAFNFADNKITLHRLSGVQDSKMVWFDYLGFVFNGATVRMRERGVYKFHYKSKRAINLFLRIESDRERIKNNTVPSAMEKQKLVWISGRHVFQPLSSIPSKSKYERRIVQTRKNISYNLSTAKLATKMYVTGKRYGERYSMVGYAKRAQALLSENDNRYQVEVLDQVRQQIRLNQIRIKEI</sequence>
<dbReference type="Pfam" id="PF00078">
    <property type="entry name" value="RVT_1"/>
    <property type="match status" value="1"/>
</dbReference>
<dbReference type="CDD" id="cd01651">
    <property type="entry name" value="RT_G2_intron"/>
    <property type="match status" value="1"/>
</dbReference>
<dbReference type="InterPro" id="IPR051083">
    <property type="entry name" value="GrpII_Intron_Splice-Mob/Def"/>
</dbReference>
<proteinExistence type="predicted"/>
<evidence type="ECO:0000259" key="1">
    <source>
        <dbReference type="PROSITE" id="PS50878"/>
    </source>
</evidence>
<dbReference type="EC" id="2.7.7.49" evidence="2"/>
<dbReference type="Proteomes" id="UP001596171">
    <property type="component" value="Unassembled WGS sequence"/>
</dbReference>
<dbReference type="InterPro" id="IPR000477">
    <property type="entry name" value="RT_dom"/>
</dbReference>
<feature type="domain" description="Reverse transcriptase" evidence="1">
    <location>
        <begin position="1"/>
        <end position="358"/>
    </location>
</feature>
<keyword evidence="2" id="KW-0808">Transferase</keyword>
<name>A0ABW1SN12_9LACO</name>
<dbReference type="InterPro" id="IPR043502">
    <property type="entry name" value="DNA/RNA_pol_sf"/>
</dbReference>
<dbReference type="EMBL" id="JBHSSE010000027">
    <property type="protein sequence ID" value="MFC6202668.1"/>
    <property type="molecule type" value="Genomic_DNA"/>
</dbReference>
<dbReference type="GO" id="GO:0003964">
    <property type="term" value="F:RNA-directed DNA polymerase activity"/>
    <property type="evidence" value="ECO:0007669"/>
    <property type="project" value="UniProtKB-KW"/>
</dbReference>
<gene>
    <name evidence="2" type="ORF">ACFP1L_12420</name>
</gene>
<keyword evidence="2" id="KW-0548">Nucleotidyltransferase</keyword>
<dbReference type="SUPFAM" id="SSF56672">
    <property type="entry name" value="DNA/RNA polymerases"/>
    <property type="match status" value="1"/>
</dbReference>